<feature type="region of interest" description="Disordered" evidence="1">
    <location>
        <begin position="55"/>
        <end position="76"/>
    </location>
</feature>
<accession>A0AAV4RBY9</accession>
<evidence type="ECO:0000256" key="1">
    <source>
        <dbReference type="SAM" id="MobiDB-lite"/>
    </source>
</evidence>
<dbReference type="AlphaFoldDB" id="A0AAV4RBY9"/>
<proteinExistence type="predicted"/>
<sequence length="182" mass="20206">MPPNTGLVRHHPCQQRPDFLMDLMFDCYQKAQKGRKERERGTSVPLSTTMAIEQGGPVGPAGNPSHQSTPINPDRLLPPHLLAPTPWARGKRCYRRSNAINQADDGLSLATRAPAPQRPRLRLFPLPEVLKFPASGKRKTGERESNTTHALPCHSLSLVLMDIYFILPPSFFGALNNAEAIR</sequence>
<protein>
    <submittedName>
        <fullName evidence="2">Uncharacterized protein</fullName>
    </submittedName>
</protein>
<dbReference type="Proteomes" id="UP001054837">
    <property type="component" value="Unassembled WGS sequence"/>
</dbReference>
<name>A0AAV4RBY9_9ARAC</name>
<reference evidence="2 3" key="1">
    <citation type="submission" date="2021-06" db="EMBL/GenBank/DDBJ databases">
        <title>Caerostris darwini draft genome.</title>
        <authorList>
            <person name="Kono N."/>
            <person name="Arakawa K."/>
        </authorList>
    </citation>
    <scope>NUCLEOTIDE SEQUENCE [LARGE SCALE GENOMIC DNA]</scope>
</reference>
<comment type="caution">
    <text evidence="2">The sequence shown here is derived from an EMBL/GenBank/DDBJ whole genome shotgun (WGS) entry which is preliminary data.</text>
</comment>
<gene>
    <name evidence="2" type="primary">AVEN_1173_1</name>
    <name evidence="2" type="ORF">CDAR_40351</name>
</gene>
<evidence type="ECO:0000313" key="3">
    <source>
        <dbReference type="Proteomes" id="UP001054837"/>
    </source>
</evidence>
<dbReference type="EMBL" id="BPLQ01005872">
    <property type="protein sequence ID" value="GIY18201.1"/>
    <property type="molecule type" value="Genomic_DNA"/>
</dbReference>
<evidence type="ECO:0000313" key="2">
    <source>
        <dbReference type="EMBL" id="GIY18201.1"/>
    </source>
</evidence>
<organism evidence="2 3">
    <name type="scientific">Caerostris darwini</name>
    <dbReference type="NCBI Taxonomy" id="1538125"/>
    <lineage>
        <taxon>Eukaryota</taxon>
        <taxon>Metazoa</taxon>
        <taxon>Ecdysozoa</taxon>
        <taxon>Arthropoda</taxon>
        <taxon>Chelicerata</taxon>
        <taxon>Arachnida</taxon>
        <taxon>Araneae</taxon>
        <taxon>Araneomorphae</taxon>
        <taxon>Entelegynae</taxon>
        <taxon>Araneoidea</taxon>
        <taxon>Araneidae</taxon>
        <taxon>Caerostris</taxon>
    </lineage>
</organism>
<keyword evidence="3" id="KW-1185">Reference proteome</keyword>